<accession>A0AAD3XPW5</accession>
<evidence type="ECO:0000313" key="2">
    <source>
        <dbReference type="Proteomes" id="UP001279734"/>
    </source>
</evidence>
<dbReference type="AlphaFoldDB" id="A0AAD3XPW5"/>
<dbReference type="Proteomes" id="UP001279734">
    <property type="component" value="Unassembled WGS sequence"/>
</dbReference>
<gene>
    <name evidence="1" type="ORF">Nepgr_014858</name>
</gene>
<reference evidence="1" key="1">
    <citation type="submission" date="2023-05" db="EMBL/GenBank/DDBJ databases">
        <title>Nepenthes gracilis genome sequencing.</title>
        <authorList>
            <person name="Fukushima K."/>
        </authorList>
    </citation>
    <scope>NUCLEOTIDE SEQUENCE</scope>
    <source>
        <strain evidence="1">SING2019-196</strain>
    </source>
</reference>
<sequence>MTPSSSSSPLLSFSQNLVNLPHTFCPSNEDLFDSISQTFLPLPASRSALVSSQLAYSSDSKLSPLLDVQGIFPERSQIYIENAKFPLFLELGSIEERRRISVCLEGALEMINYSPSGGMDNLTCTN</sequence>
<keyword evidence="2" id="KW-1185">Reference proteome</keyword>
<dbReference type="EMBL" id="BSYO01000012">
    <property type="protein sequence ID" value="GMH13017.1"/>
    <property type="molecule type" value="Genomic_DNA"/>
</dbReference>
<comment type="caution">
    <text evidence="1">The sequence shown here is derived from an EMBL/GenBank/DDBJ whole genome shotgun (WGS) entry which is preliminary data.</text>
</comment>
<name>A0AAD3XPW5_NEPGR</name>
<proteinExistence type="predicted"/>
<organism evidence="1 2">
    <name type="scientific">Nepenthes gracilis</name>
    <name type="common">Slender pitcher plant</name>
    <dbReference type="NCBI Taxonomy" id="150966"/>
    <lineage>
        <taxon>Eukaryota</taxon>
        <taxon>Viridiplantae</taxon>
        <taxon>Streptophyta</taxon>
        <taxon>Embryophyta</taxon>
        <taxon>Tracheophyta</taxon>
        <taxon>Spermatophyta</taxon>
        <taxon>Magnoliopsida</taxon>
        <taxon>eudicotyledons</taxon>
        <taxon>Gunneridae</taxon>
        <taxon>Pentapetalae</taxon>
        <taxon>Caryophyllales</taxon>
        <taxon>Nepenthaceae</taxon>
        <taxon>Nepenthes</taxon>
    </lineage>
</organism>
<protein>
    <submittedName>
        <fullName evidence="1">Uncharacterized protein</fullName>
    </submittedName>
</protein>
<evidence type="ECO:0000313" key="1">
    <source>
        <dbReference type="EMBL" id="GMH13017.1"/>
    </source>
</evidence>